<proteinExistence type="predicted"/>
<gene>
    <name evidence="1" type="ORF">AVEN_261930_1</name>
</gene>
<protein>
    <submittedName>
        <fullName evidence="1">Uncharacterized protein</fullName>
    </submittedName>
</protein>
<sequence>MKKKFCILRPLLKLRSNGLSFYEFRPRFALFPVVGTGIIDVVRGLVSASMVSRVVAVNNSHIKGGGSGQTASESAAERFAKLRALGMARLFEFHQSQFTSTNLERLEVWTSHTPSEQGFIVSRTYSNFPHFAFFHFVVAISDSVIRLWQLSSNVFI</sequence>
<evidence type="ECO:0000313" key="2">
    <source>
        <dbReference type="Proteomes" id="UP000499080"/>
    </source>
</evidence>
<evidence type="ECO:0000313" key="1">
    <source>
        <dbReference type="EMBL" id="GBN10713.1"/>
    </source>
</evidence>
<dbReference type="EMBL" id="BGPR01005495">
    <property type="protein sequence ID" value="GBN10713.1"/>
    <property type="molecule type" value="Genomic_DNA"/>
</dbReference>
<dbReference type="Proteomes" id="UP000499080">
    <property type="component" value="Unassembled WGS sequence"/>
</dbReference>
<organism evidence="1 2">
    <name type="scientific">Araneus ventricosus</name>
    <name type="common">Orbweaver spider</name>
    <name type="synonym">Epeira ventricosa</name>
    <dbReference type="NCBI Taxonomy" id="182803"/>
    <lineage>
        <taxon>Eukaryota</taxon>
        <taxon>Metazoa</taxon>
        <taxon>Ecdysozoa</taxon>
        <taxon>Arthropoda</taxon>
        <taxon>Chelicerata</taxon>
        <taxon>Arachnida</taxon>
        <taxon>Araneae</taxon>
        <taxon>Araneomorphae</taxon>
        <taxon>Entelegynae</taxon>
        <taxon>Araneoidea</taxon>
        <taxon>Araneidae</taxon>
        <taxon>Araneus</taxon>
    </lineage>
</organism>
<comment type="caution">
    <text evidence="1">The sequence shown here is derived from an EMBL/GenBank/DDBJ whole genome shotgun (WGS) entry which is preliminary data.</text>
</comment>
<accession>A0A4Y2LA49</accession>
<keyword evidence="2" id="KW-1185">Reference proteome</keyword>
<name>A0A4Y2LA49_ARAVE</name>
<reference evidence="1 2" key="1">
    <citation type="journal article" date="2019" name="Sci. Rep.">
        <title>Orb-weaving spider Araneus ventricosus genome elucidates the spidroin gene catalogue.</title>
        <authorList>
            <person name="Kono N."/>
            <person name="Nakamura H."/>
            <person name="Ohtoshi R."/>
            <person name="Moran D.A.P."/>
            <person name="Shinohara A."/>
            <person name="Yoshida Y."/>
            <person name="Fujiwara M."/>
            <person name="Mori M."/>
            <person name="Tomita M."/>
            <person name="Arakawa K."/>
        </authorList>
    </citation>
    <scope>NUCLEOTIDE SEQUENCE [LARGE SCALE GENOMIC DNA]</scope>
</reference>
<dbReference type="AlphaFoldDB" id="A0A4Y2LA49"/>